<organism evidence="2">
    <name type="scientific">Siphoviridae sp. ctxYv12</name>
    <dbReference type="NCBI Taxonomy" id="2827974"/>
    <lineage>
        <taxon>Viruses</taxon>
        <taxon>Duplodnaviria</taxon>
        <taxon>Heunggongvirae</taxon>
        <taxon>Uroviricota</taxon>
        <taxon>Caudoviricetes</taxon>
    </lineage>
</organism>
<reference evidence="2" key="1">
    <citation type="journal article" date="2021" name="Proc. Natl. Acad. Sci. U.S.A.">
        <title>A Catalog of Tens of Thousands of Viruses from Human Metagenomes Reveals Hidden Associations with Chronic Diseases.</title>
        <authorList>
            <person name="Tisza M.J."/>
            <person name="Buck C.B."/>
        </authorList>
    </citation>
    <scope>NUCLEOTIDE SEQUENCE</scope>
    <source>
        <strain evidence="2">CtxYv12</strain>
    </source>
</reference>
<sequence length="44" mass="5417">MILLFFLDITSPPLCRFIFYKIIISSLFYFVNFFSTIFLNFLYF</sequence>
<accession>A0A8S5S4X5</accession>
<feature type="transmembrane region" description="Helical" evidence="1">
    <location>
        <begin position="20"/>
        <end position="43"/>
    </location>
</feature>
<proteinExistence type="predicted"/>
<protein>
    <submittedName>
        <fullName evidence="2">Uncharacterized protein</fullName>
    </submittedName>
</protein>
<keyword evidence="1" id="KW-1133">Transmembrane helix</keyword>
<evidence type="ECO:0000256" key="1">
    <source>
        <dbReference type="SAM" id="Phobius"/>
    </source>
</evidence>
<keyword evidence="1" id="KW-0472">Membrane</keyword>
<name>A0A8S5S4X5_9CAUD</name>
<keyword evidence="1" id="KW-0812">Transmembrane</keyword>
<dbReference type="EMBL" id="BK032518">
    <property type="protein sequence ID" value="DAF45762.1"/>
    <property type="molecule type" value="Genomic_DNA"/>
</dbReference>
<evidence type="ECO:0000313" key="2">
    <source>
        <dbReference type="EMBL" id="DAF45762.1"/>
    </source>
</evidence>